<evidence type="ECO:0000313" key="5">
    <source>
        <dbReference type="Proteomes" id="UP000599523"/>
    </source>
</evidence>
<evidence type="ECO:0000256" key="3">
    <source>
        <dbReference type="ARBA" id="ARBA00030757"/>
    </source>
</evidence>
<dbReference type="SUPFAM" id="SSF53335">
    <property type="entry name" value="S-adenosyl-L-methionine-dependent methyltransferases"/>
    <property type="match status" value="1"/>
</dbReference>
<gene>
    <name evidence="4" type="ORF">GPA21_17595</name>
</gene>
<dbReference type="Proteomes" id="UP000599523">
    <property type="component" value="Unassembled WGS sequence"/>
</dbReference>
<evidence type="ECO:0000256" key="1">
    <source>
        <dbReference type="ARBA" id="ARBA00005369"/>
    </source>
</evidence>
<evidence type="ECO:0000313" key="4">
    <source>
        <dbReference type="EMBL" id="NMG04769.1"/>
    </source>
</evidence>
<dbReference type="InterPro" id="IPR000682">
    <property type="entry name" value="PCMT"/>
</dbReference>
<comment type="similarity">
    <text evidence="1">Belongs to the methyltransferase superfamily. L-isoaspartyl/D-aspartyl protein methyltransferase family.</text>
</comment>
<dbReference type="Gene3D" id="3.40.50.150">
    <property type="entry name" value="Vaccinia Virus protein VP39"/>
    <property type="match status" value="1"/>
</dbReference>
<sequence length="88" mass="9117">LEGDGAGGLPDSGPFDVIVVSAGVPSLPRALLEQLKPGGRLFAFVGDAPVMKARLVTCVEPGQYATEDIFESLVPMLSNAPAGDAFRF</sequence>
<protein>
    <recommendedName>
        <fullName evidence="2">Protein-L-isoaspartate O-methyltransferase</fullName>
    </recommendedName>
    <alternativeName>
        <fullName evidence="3">Protein L-isoaspartyl methyltransferase</fullName>
    </alternativeName>
</protein>
<reference evidence="4" key="1">
    <citation type="submission" date="2019-12" db="EMBL/GenBank/DDBJ databases">
        <title>Comparative genomics gives insights into the taxonomy of the Azoarcus-Aromatoleum group and reveals separate origins of nif in the plant-associated Azoarcus and non-plant-associated Aromatoleum sub-groups.</title>
        <authorList>
            <person name="Lafos M."/>
            <person name="Maluk M."/>
            <person name="Batista M."/>
            <person name="Junghare M."/>
            <person name="Carmona M."/>
            <person name="Faoro H."/>
            <person name="Cruz L.M."/>
            <person name="Battistoni F."/>
            <person name="De Souza E."/>
            <person name="Pedrosa F."/>
            <person name="Chen W.-M."/>
            <person name="Poole P.S."/>
            <person name="Dixon R.A."/>
            <person name="James E.K."/>
        </authorList>
    </citation>
    <scope>NUCLEOTIDE SEQUENCE</scope>
    <source>
        <strain evidence="4">NSC3</strain>
    </source>
</reference>
<evidence type="ECO:0000256" key="2">
    <source>
        <dbReference type="ARBA" id="ARBA00013346"/>
    </source>
</evidence>
<dbReference type="RefSeq" id="WP_422614172.1">
    <property type="nucleotide sequence ID" value="NZ_CAWPHM010000060.1"/>
</dbReference>
<feature type="non-terminal residue" evidence="4">
    <location>
        <position position="1"/>
    </location>
</feature>
<dbReference type="InterPro" id="IPR029063">
    <property type="entry name" value="SAM-dependent_MTases_sf"/>
</dbReference>
<accession>A0A972FDI5</accession>
<proteinExistence type="inferred from homology"/>
<dbReference type="GO" id="GO:0004719">
    <property type="term" value="F:protein-L-isoaspartate (D-aspartate) O-methyltransferase activity"/>
    <property type="evidence" value="ECO:0007669"/>
    <property type="project" value="InterPro"/>
</dbReference>
<dbReference type="PROSITE" id="PS01279">
    <property type="entry name" value="PCMT"/>
    <property type="match status" value="1"/>
</dbReference>
<organism evidence="4 5">
    <name type="scientific">Azoarcus taiwanensis</name>
    <dbReference type="NCBI Taxonomy" id="666964"/>
    <lineage>
        <taxon>Bacteria</taxon>
        <taxon>Pseudomonadati</taxon>
        <taxon>Pseudomonadota</taxon>
        <taxon>Betaproteobacteria</taxon>
        <taxon>Rhodocyclales</taxon>
        <taxon>Zoogloeaceae</taxon>
        <taxon>Azoarcus</taxon>
    </lineage>
</organism>
<name>A0A972FDI5_9RHOO</name>
<dbReference type="Pfam" id="PF01135">
    <property type="entry name" value="PCMT"/>
    <property type="match status" value="1"/>
</dbReference>
<comment type="caution">
    <text evidence="4">The sequence shown here is derived from an EMBL/GenBank/DDBJ whole genome shotgun (WGS) entry which is preliminary data.</text>
</comment>
<dbReference type="AlphaFoldDB" id="A0A972FDI5"/>
<keyword evidence="5" id="KW-1185">Reference proteome</keyword>
<dbReference type="EMBL" id="WTVM01000154">
    <property type="protein sequence ID" value="NMG04769.1"/>
    <property type="molecule type" value="Genomic_DNA"/>
</dbReference>